<organism evidence="1 2">
    <name type="scientific">Giardia duodenalis assemblage B</name>
    <dbReference type="NCBI Taxonomy" id="1394984"/>
    <lineage>
        <taxon>Eukaryota</taxon>
        <taxon>Metamonada</taxon>
        <taxon>Diplomonadida</taxon>
        <taxon>Hexamitidae</taxon>
        <taxon>Giardiinae</taxon>
        <taxon>Giardia</taxon>
    </lineage>
</organism>
<name>A0A132NUB1_GIAIN</name>
<reference evidence="1 2" key="1">
    <citation type="journal article" date="2015" name="Mol. Biochem. Parasitol.">
        <title>Identification of polymorphic genes for use in assemblage B genotyping assays through comparative genomics of multiple assemblage B Giardia duodenalis isolates.</title>
        <authorList>
            <person name="Wielinga C."/>
            <person name="Thompson R.C."/>
            <person name="Monis P."/>
            <person name="Ryan U."/>
        </authorList>
    </citation>
    <scope>NUCLEOTIDE SEQUENCE [LARGE SCALE GENOMIC DNA]</scope>
    <source>
        <strain evidence="1 2">BAH15c1</strain>
    </source>
</reference>
<gene>
    <name evidence="1" type="ORF">QR46_2366</name>
</gene>
<evidence type="ECO:0000313" key="1">
    <source>
        <dbReference type="EMBL" id="KWX13667.1"/>
    </source>
</evidence>
<proteinExistence type="predicted"/>
<sequence>MINPIVYSVQFACISSKMPDASLFSDGSPAEQYNLDSGREKPVDKFADEIVGVFWKATKAVKSSIMPQHMPVDQNIQVFTEST</sequence>
<dbReference type="EMBL" id="JXTI01000061">
    <property type="protein sequence ID" value="KWX13667.1"/>
    <property type="molecule type" value="Genomic_DNA"/>
</dbReference>
<comment type="caution">
    <text evidence="1">The sequence shown here is derived from an EMBL/GenBank/DDBJ whole genome shotgun (WGS) entry which is preliminary data.</text>
</comment>
<evidence type="ECO:0000313" key="2">
    <source>
        <dbReference type="Proteomes" id="UP000070089"/>
    </source>
</evidence>
<protein>
    <submittedName>
        <fullName evidence="1">Uncharacterized protein</fullName>
    </submittedName>
</protein>
<dbReference type="OrthoDB" id="10248625at2759"/>
<dbReference type="Proteomes" id="UP000070089">
    <property type="component" value="Unassembled WGS sequence"/>
</dbReference>
<dbReference type="AlphaFoldDB" id="A0A132NUB1"/>
<accession>A0A132NUB1</accession>
<dbReference type="VEuPathDB" id="GiardiaDB:QR46_2366"/>